<dbReference type="Proteomes" id="UP000030700">
    <property type="component" value="Unassembled WGS sequence"/>
</dbReference>
<keyword evidence="2" id="KW-1185">Reference proteome</keyword>
<sequence length="131" mass="14213">MQLLFVNCQQLFEEKLAELSSNEPVIAIFLEQNHALLGALIQLLKINLADVLLGKASTDHADIMLLTFSDLESAQAAFQAIPACVELEGQPTALHVQLWSQGVKHAETSCAASSKQHGVNSQTTSSLEWDV</sequence>
<accession>A0A081BL77</accession>
<evidence type="ECO:0000313" key="2">
    <source>
        <dbReference type="Proteomes" id="UP000030700"/>
    </source>
</evidence>
<name>A0A081BL77_9BACT</name>
<proteinExistence type="predicted"/>
<reference evidence="1" key="1">
    <citation type="journal article" date="2015" name="PeerJ">
        <title>First genomic representation of candidate bacterial phylum KSB3 points to enhanced environmental sensing as a trigger of wastewater bulking.</title>
        <authorList>
            <person name="Sekiguchi Y."/>
            <person name="Ohashi A."/>
            <person name="Parks D.H."/>
            <person name="Yamauchi T."/>
            <person name="Tyson G.W."/>
            <person name="Hugenholtz P."/>
        </authorList>
    </citation>
    <scope>NUCLEOTIDE SEQUENCE [LARGE SCALE GENOMIC DNA]</scope>
</reference>
<protein>
    <submittedName>
        <fullName evidence="1">Uncharacterized protein</fullName>
    </submittedName>
</protein>
<gene>
    <name evidence="1" type="ORF">U14_02385</name>
</gene>
<organism evidence="1">
    <name type="scientific">Candidatus Moduliflexus flocculans</name>
    <dbReference type="NCBI Taxonomy" id="1499966"/>
    <lineage>
        <taxon>Bacteria</taxon>
        <taxon>Candidatus Moduliflexota</taxon>
        <taxon>Candidatus Moduliflexia</taxon>
        <taxon>Candidatus Moduliflexales</taxon>
        <taxon>Candidatus Moduliflexaceae</taxon>
    </lineage>
</organism>
<dbReference type="HOGENOM" id="CLU_1923442_0_0_0"/>
<dbReference type="AlphaFoldDB" id="A0A081BL77"/>
<evidence type="ECO:0000313" key="1">
    <source>
        <dbReference type="EMBL" id="GAK51143.1"/>
    </source>
</evidence>
<dbReference type="EMBL" id="DF820457">
    <property type="protein sequence ID" value="GAK51143.1"/>
    <property type="molecule type" value="Genomic_DNA"/>
</dbReference>